<dbReference type="EMBL" id="CM027686">
    <property type="protein sequence ID" value="KAG0524039.1"/>
    <property type="molecule type" value="Genomic_DNA"/>
</dbReference>
<dbReference type="PANTHER" id="PTHR43539:SF11">
    <property type="entry name" value="INDOLE-3-PYRUVATE MONOOXYGENASE YUCCA8-RELATED"/>
    <property type="match status" value="1"/>
</dbReference>
<evidence type="ECO:0000313" key="6">
    <source>
        <dbReference type="EMBL" id="KAG0524039.1"/>
    </source>
</evidence>
<dbReference type="InterPro" id="IPR050982">
    <property type="entry name" value="Auxin_biosynth/cation_transpt"/>
</dbReference>
<evidence type="ECO:0000313" key="7">
    <source>
        <dbReference type="Proteomes" id="UP000807115"/>
    </source>
</evidence>
<accession>A0A921QKS3</accession>
<evidence type="ECO:0000256" key="5">
    <source>
        <dbReference type="SAM" id="MobiDB-lite"/>
    </source>
</evidence>
<dbReference type="Proteomes" id="UP000807115">
    <property type="component" value="Chromosome 7"/>
</dbReference>
<gene>
    <name evidence="6" type="ORF">BDA96_07G175200</name>
</gene>
<organism evidence="6 7">
    <name type="scientific">Sorghum bicolor</name>
    <name type="common">Sorghum</name>
    <name type="synonym">Sorghum vulgare</name>
    <dbReference type="NCBI Taxonomy" id="4558"/>
    <lineage>
        <taxon>Eukaryota</taxon>
        <taxon>Viridiplantae</taxon>
        <taxon>Streptophyta</taxon>
        <taxon>Embryophyta</taxon>
        <taxon>Tracheophyta</taxon>
        <taxon>Spermatophyta</taxon>
        <taxon>Magnoliopsida</taxon>
        <taxon>Liliopsida</taxon>
        <taxon>Poales</taxon>
        <taxon>Poaceae</taxon>
        <taxon>PACMAD clade</taxon>
        <taxon>Panicoideae</taxon>
        <taxon>Andropogonodae</taxon>
        <taxon>Andropogoneae</taxon>
        <taxon>Sorghinae</taxon>
        <taxon>Sorghum</taxon>
    </lineage>
</organism>
<feature type="region of interest" description="Disordered" evidence="5">
    <location>
        <begin position="1"/>
        <end position="41"/>
    </location>
</feature>
<comment type="similarity">
    <text evidence="1">Belongs to the FMO family.</text>
</comment>
<evidence type="ECO:0000256" key="4">
    <source>
        <dbReference type="ARBA" id="ARBA00047707"/>
    </source>
</evidence>
<dbReference type="InterPro" id="IPR036188">
    <property type="entry name" value="FAD/NAD-bd_sf"/>
</dbReference>
<evidence type="ECO:0000256" key="2">
    <source>
        <dbReference type="ARBA" id="ARBA00023002"/>
    </source>
</evidence>
<keyword evidence="2" id="KW-0560">Oxidoreductase</keyword>
<dbReference type="GO" id="GO:0050660">
    <property type="term" value="F:flavin adenine dinucleotide binding"/>
    <property type="evidence" value="ECO:0007669"/>
    <property type="project" value="InterPro"/>
</dbReference>
<dbReference type="InterPro" id="IPR000960">
    <property type="entry name" value="Flavin_mOase"/>
</dbReference>
<evidence type="ECO:0000256" key="1">
    <source>
        <dbReference type="ARBA" id="ARBA00009183"/>
    </source>
</evidence>
<evidence type="ECO:0000256" key="3">
    <source>
        <dbReference type="ARBA" id="ARBA00039148"/>
    </source>
</evidence>
<reference evidence="6" key="1">
    <citation type="journal article" date="2019" name="BMC Genomics">
        <title>A new reference genome for Sorghum bicolor reveals high levels of sequence similarity between sweet and grain genotypes: implications for the genetics of sugar metabolism.</title>
        <authorList>
            <person name="Cooper E.A."/>
            <person name="Brenton Z.W."/>
            <person name="Flinn B.S."/>
            <person name="Jenkins J."/>
            <person name="Shu S."/>
            <person name="Flowers D."/>
            <person name="Luo F."/>
            <person name="Wang Y."/>
            <person name="Xia P."/>
            <person name="Barry K."/>
            <person name="Daum C."/>
            <person name="Lipzen A."/>
            <person name="Yoshinaga Y."/>
            <person name="Schmutz J."/>
            <person name="Saski C."/>
            <person name="Vermerris W."/>
            <person name="Kresovich S."/>
        </authorList>
    </citation>
    <scope>NUCLEOTIDE SEQUENCE</scope>
</reference>
<dbReference type="AlphaFoldDB" id="A0A921QKS3"/>
<comment type="catalytic activity">
    <reaction evidence="4">
        <text>indole-3-pyruvate + NADPH + O2 + H(+) = (indol-3-yl)acetate + CO2 + NADP(+) + H2O</text>
        <dbReference type="Rhea" id="RHEA:34331"/>
        <dbReference type="ChEBI" id="CHEBI:15377"/>
        <dbReference type="ChEBI" id="CHEBI:15378"/>
        <dbReference type="ChEBI" id="CHEBI:15379"/>
        <dbReference type="ChEBI" id="CHEBI:16526"/>
        <dbReference type="ChEBI" id="CHEBI:17640"/>
        <dbReference type="ChEBI" id="CHEBI:30854"/>
        <dbReference type="ChEBI" id="CHEBI:57783"/>
        <dbReference type="ChEBI" id="CHEBI:58349"/>
        <dbReference type="EC" id="1.14.13.168"/>
    </reaction>
</comment>
<reference evidence="6" key="2">
    <citation type="submission" date="2020-10" db="EMBL/GenBank/DDBJ databases">
        <authorList>
            <person name="Cooper E.A."/>
            <person name="Brenton Z.W."/>
            <person name="Flinn B.S."/>
            <person name="Jenkins J."/>
            <person name="Shu S."/>
            <person name="Flowers D."/>
            <person name="Luo F."/>
            <person name="Wang Y."/>
            <person name="Xia P."/>
            <person name="Barry K."/>
            <person name="Daum C."/>
            <person name="Lipzen A."/>
            <person name="Yoshinaga Y."/>
            <person name="Schmutz J."/>
            <person name="Saski C."/>
            <person name="Vermerris W."/>
            <person name="Kresovich S."/>
        </authorList>
    </citation>
    <scope>NUCLEOTIDE SEQUENCE</scope>
</reference>
<dbReference type="GO" id="GO:0103075">
    <property type="term" value="F:indole-3-pyruvate monooxygenase activity"/>
    <property type="evidence" value="ECO:0007669"/>
    <property type="project" value="UniProtKB-EC"/>
</dbReference>
<dbReference type="Pfam" id="PF13738">
    <property type="entry name" value="Pyr_redox_3"/>
    <property type="match status" value="1"/>
</dbReference>
<dbReference type="GO" id="GO:0050661">
    <property type="term" value="F:NADP binding"/>
    <property type="evidence" value="ECO:0007669"/>
    <property type="project" value="InterPro"/>
</dbReference>
<dbReference type="Gene3D" id="3.50.50.60">
    <property type="entry name" value="FAD/NAD(P)-binding domain"/>
    <property type="match status" value="1"/>
</dbReference>
<dbReference type="PRINTS" id="PR00368">
    <property type="entry name" value="FADPNR"/>
</dbReference>
<proteinExistence type="inferred from homology"/>
<dbReference type="PIRSF" id="PIRSF000332">
    <property type="entry name" value="FMO"/>
    <property type="match status" value="1"/>
</dbReference>
<dbReference type="EC" id="1.14.13.168" evidence="3"/>
<comment type="caution">
    <text evidence="6">The sequence shown here is derived from an EMBL/GenBank/DDBJ whole genome shotgun (WGS) entry which is preliminary data.</text>
</comment>
<dbReference type="PANTHER" id="PTHR43539">
    <property type="entry name" value="FLAVIN-BINDING MONOOXYGENASE-LIKE PROTEIN (AFU_ORTHOLOGUE AFUA_4G09220)"/>
    <property type="match status" value="1"/>
</dbReference>
<protein>
    <recommendedName>
        <fullName evidence="3">indole-3-pyruvate monooxygenase</fullName>
        <ecNumber evidence="3">1.14.13.168</ecNumber>
    </recommendedName>
</protein>
<name>A0A921QKS3_SORBI</name>
<dbReference type="SUPFAM" id="SSF51905">
    <property type="entry name" value="FAD/NAD(P)-binding domain"/>
    <property type="match status" value="2"/>
</dbReference>
<sequence length="443" mass="47638">MAQQEAEVAVAPSTMVDMQSKDAAAASHSNHQQPPPPPPPQQYWVNGALIIGAGPAGLAVAACLREQGVPSVVLERAGCIAPLWQHRTYARLKLHLPKRFCELPLAPFPPHFPEYPSRSHFLSYLHSYARRFAVAPHFRATVASARRHRGVWRVDAHVASSDDGVGGGGRTRHVQYVCQWLVVATGENAEPFVPDIEGLRRCIVSARARGRDAPVVMHAAEYRSGEHLRGKRVLVVGCGNSGMEVCLDLCHHGASPSMVVRDAVHVLPREVLGRSTFAMSAAMARWLPLWLVDRVLLAMAALALGDVERYGLRRPAVGPLELKQREGRTPVLDTGAVAKIRSGQIKVVPEVRRFLPGGAGAAVGVAAELVDGSVVEADAVVLATGYRSNVASWLKGQVNGAEEECRGLYAVGFTGRGLAGIAEEAIRIAGVLGKAWSRQMEIN</sequence>